<evidence type="ECO:0000313" key="5">
    <source>
        <dbReference type="EMBL" id="KAJ1698960.1"/>
    </source>
</evidence>
<feature type="domain" description="NAB" evidence="4">
    <location>
        <begin position="10"/>
        <end position="90"/>
    </location>
</feature>
<proteinExistence type="predicted"/>
<protein>
    <recommendedName>
        <fullName evidence="4">NAB domain-containing protein</fullName>
    </recommendedName>
</protein>
<sequence>MLQRAASNAYSWWWASRIRTNQSKWLDGNLQEMNERVSVILKLLGEEADSFAKRAEMYYKKRPEVINNVEEAYRAYRALAERYDHVSGELHKANHTIAAAFPEQVQYAMLEADDEDDSEHAPKAITPIDPTKIRKSTVEGLLKKKKRDKEKGKRTPKSDMKITIEKAQAEIDRLQKAILVLQTEKEFVKSSYESGIAKYWEIEKQMAEMQEEVCSLQDQSGAAGTVIEDEEARALMTATALKSCEEAIMRLKEQQQESADQARVESERIQLAIEKLNSIKGESGEPAQSQQLTEPIKIFDDAAGIQVQKQDQLDVICEKVKKHFEMNPETSVNEIADKIDELVCKVIELEMKVSSLNAQINRLSNENEELEKCLKKLEEEKMGLSNDSNELNRRLKEAEQELKRVKELEDGVKEEDRALASGFSGVVSALRNISKKFDNGEGNETKVNSIDTMVHSTQSVIAEETNSSEEKDQRVDPTGVTTVVDAAFSSVHGAEDVKEIVEIHETNTELVKDQTVENLQDATSNLIKEEKIEERKSNEDVFLVLEHGAAKTVNEGNQEDPDKKESKVTVYEGEISSQNSEIFEKDSSKAAKNKYRRGISLQQGEKEYAPLAETVPNFRGEEKDGGLSWQELLLDGLEGREKILLADYTAILRSYKETTRRLSEVEKRNQEQFSEMARVVQELRKDNALKDEEIRSLKQFLRSFKMTSSDATSDGFSALLENEILERRSDSSIEEKLRVDIDSMFEENFKYMLRISASLNRTQEFEAKYKKLEPELKKPKGDNVEDSKKGSNTNTKPETTEKRLRDLKTELEVWLEQITLLKQELQGRVSSLTGMRDEISEAVRGSTATDGSRLSVFQGEVLGLQLENDKAEMELRTGVDLVSSLHIKVDSDLSKIKESFELPSSESERKTKLEHFKQHPSKSRVPLRNFLFGQKPKPKKKPSFFDCINPMFQKQNSDLKGGYVGMQNN</sequence>
<dbReference type="Pfam" id="PF24918">
    <property type="entry name" value="NET2A_C"/>
    <property type="match status" value="1"/>
</dbReference>
<accession>A0A9Q0CSC3</accession>
<name>A0A9Q0CSC3_9POAL</name>
<dbReference type="PANTHER" id="PTHR31631:SF4">
    <property type="entry name" value="OS07G0695400 PROTEIN"/>
    <property type="match status" value="1"/>
</dbReference>
<evidence type="ECO:0000313" key="6">
    <source>
        <dbReference type="Proteomes" id="UP001151287"/>
    </source>
</evidence>
<gene>
    <name evidence="5" type="ORF">LUZ63_007472</name>
</gene>
<feature type="coiled-coil region" evidence="2">
    <location>
        <begin position="332"/>
        <end position="418"/>
    </location>
</feature>
<feature type="compositionally biased region" description="Basic and acidic residues" evidence="3">
    <location>
        <begin position="776"/>
        <end position="789"/>
    </location>
</feature>
<evidence type="ECO:0000259" key="4">
    <source>
        <dbReference type="PROSITE" id="PS51774"/>
    </source>
</evidence>
<keyword evidence="1 2" id="KW-0175">Coiled coil</keyword>
<dbReference type="Pfam" id="PF07765">
    <property type="entry name" value="KIP1"/>
    <property type="match status" value="1"/>
</dbReference>
<feature type="region of interest" description="Disordered" evidence="3">
    <location>
        <begin position="139"/>
        <end position="158"/>
    </location>
</feature>
<dbReference type="OrthoDB" id="616075at2759"/>
<keyword evidence="6" id="KW-1185">Reference proteome</keyword>
<evidence type="ECO:0000256" key="3">
    <source>
        <dbReference type="SAM" id="MobiDB-lite"/>
    </source>
</evidence>
<dbReference type="PROSITE" id="PS51774">
    <property type="entry name" value="NAB"/>
    <property type="match status" value="1"/>
</dbReference>
<dbReference type="PANTHER" id="PTHR31631">
    <property type="entry name" value="PROTEIN NETWORKED 2D"/>
    <property type="match status" value="1"/>
</dbReference>
<evidence type="ECO:0000256" key="2">
    <source>
        <dbReference type="SAM" id="Coils"/>
    </source>
</evidence>
<dbReference type="InterPro" id="IPR056888">
    <property type="entry name" value="NET2A-D/KIP1-like_dom"/>
</dbReference>
<dbReference type="Pfam" id="PF25014">
    <property type="entry name" value="NET2A"/>
    <property type="match status" value="1"/>
</dbReference>
<dbReference type="AlphaFoldDB" id="A0A9Q0CSC3"/>
<evidence type="ECO:0000256" key="1">
    <source>
        <dbReference type="ARBA" id="ARBA00023054"/>
    </source>
</evidence>
<organism evidence="5 6">
    <name type="scientific">Rhynchospora breviuscula</name>
    <dbReference type="NCBI Taxonomy" id="2022672"/>
    <lineage>
        <taxon>Eukaryota</taxon>
        <taxon>Viridiplantae</taxon>
        <taxon>Streptophyta</taxon>
        <taxon>Embryophyta</taxon>
        <taxon>Tracheophyta</taxon>
        <taxon>Spermatophyta</taxon>
        <taxon>Magnoliopsida</taxon>
        <taxon>Liliopsida</taxon>
        <taxon>Poales</taxon>
        <taxon>Cyperaceae</taxon>
        <taxon>Cyperoideae</taxon>
        <taxon>Rhynchosporeae</taxon>
        <taxon>Rhynchospora</taxon>
    </lineage>
</organism>
<dbReference type="GO" id="GO:0003779">
    <property type="term" value="F:actin binding"/>
    <property type="evidence" value="ECO:0007669"/>
    <property type="project" value="InterPro"/>
</dbReference>
<reference evidence="5" key="1">
    <citation type="journal article" date="2022" name="Cell">
        <title>Repeat-based holocentromeres influence genome architecture and karyotype evolution.</title>
        <authorList>
            <person name="Hofstatter P.G."/>
            <person name="Thangavel G."/>
            <person name="Lux T."/>
            <person name="Neumann P."/>
            <person name="Vondrak T."/>
            <person name="Novak P."/>
            <person name="Zhang M."/>
            <person name="Costa L."/>
            <person name="Castellani M."/>
            <person name="Scott A."/>
            <person name="Toegelov H."/>
            <person name="Fuchs J."/>
            <person name="Mata-Sucre Y."/>
            <person name="Dias Y."/>
            <person name="Vanzela A.L.L."/>
            <person name="Huettel B."/>
            <person name="Almeida C.C.S."/>
            <person name="Simkova H."/>
            <person name="Souza G."/>
            <person name="Pedrosa-Harand A."/>
            <person name="Macas J."/>
            <person name="Mayer K.F.X."/>
            <person name="Houben A."/>
            <person name="Marques A."/>
        </authorList>
    </citation>
    <scope>NUCLEOTIDE SEQUENCE</scope>
    <source>
        <strain evidence="5">RhyBre1mFocal</strain>
    </source>
</reference>
<feature type="region of interest" description="Disordered" evidence="3">
    <location>
        <begin position="776"/>
        <end position="803"/>
    </location>
</feature>
<feature type="compositionally biased region" description="Basic and acidic residues" evidence="3">
    <location>
        <begin position="149"/>
        <end position="158"/>
    </location>
</feature>
<dbReference type="InterPro" id="IPR056889">
    <property type="entry name" value="NET2A-D/KIP1-like_C"/>
</dbReference>
<dbReference type="Proteomes" id="UP001151287">
    <property type="component" value="Unassembled WGS sequence"/>
</dbReference>
<comment type="caution">
    <text evidence="5">The sequence shown here is derived from an EMBL/GenBank/DDBJ whole genome shotgun (WGS) entry which is preliminary data.</text>
</comment>
<dbReference type="EMBL" id="JAMQYH010000002">
    <property type="protein sequence ID" value="KAJ1698960.1"/>
    <property type="molecule type" value="Genomic_DNA"/>
</dbReference>
<dbReference type="InterPro" id="IPR011684">
    <property type="entry name" value="NAB"/>
</dbReference>